<sequence>MEAYDLSSGIGGLRVCGGRRKIHYGGTSIGNPLNLSFGRRPASAGARRRPKGDDESLEKAKPLSRPVSATSLCSNNNNHPETLSFYAYFIESILEHTNKSVPYRNRRVRKCILTFYTSDGTLAVDEPRTKNSGYVQGKLLKRSQVRKPNGDKYGVDDLAVGAEIDVFGRTFVVVDADTRTRTIYEQEFGRPLGPALDYPDDGFEAERARMEISKKYASSSSSSSSRPSSAPALRRKMAAGMKEEKSEVLRFFCAYQDDRPDGDRRSYTLHYFLSDETIEIKEVPTEGVQRFPNLLRRSRLPRNVEATPENPLTDACQPTFVTWKDLRCGSTITAWGRPLLLLSCDRRTEAWFEARGVTQQPLQIARDDAEAFPQTLPPFNGFGAENDLYAMGLSLQPAVINNTQEDYRRFIQADNKVLRFECCLAGETTMYDNGRAFVINYYLGDDTIMVYEPPVRNSGFTGGVFLTRMRYKKHIPDQRSLQKRGMGSVLSRWLRPADFYEGAEVAFEAPATGRLLQTFKVRRADDYTKRVERENHLTIGSRMAIIMEQLAERLCAARIQVRSNFKALDAANERYLPDHVFEAELGRMDDEAVARGNCGNLASLDHEMLDEICWHFAKNTNQNRDGVVRVRYDEFVDALVLAAPMPQLPELKSSSTTNVTHKSLEQALLAPLRHQMKDVAANSGLLRASFHSEDLGNAGTVDADGWYRVLRKHKLHGVLSRDEADQLKQRYSNPSELHAGVEYERLCDKVFEGDFEDYMAALLMVLPERGDLSSVDLNQYRKHLIGGNAIPTVRNYLDKVNGAVRECGGDVQRKLNNTIRAFSSAFGRNHRKKMLRKHLMAFDVSNTGSCSRAEFGDSIKRIIADGYCEFDLRDHALIIGYLFPRAWTRQPYDDLLEVLVARDVKGVVRMHDAAMSQQEDPRFHFR</sequence>
<keyword evidence="6" id="KW-0966">Cell projection</keyword>
<evidence type="ECO:0000256" key="5">
    <source>
        <dbReference type="ARBA" id="ARBA00023212"/>
    </source>
</evidence>
<dbReference type="GO" id="GO:0060285">
    <property type="term" value="P:cilium-dependent cell motility"/>
    <property type="evidence" value="ECO:0007669"/>
    <property type="project" value="TreeGrafter"/>
</dbReference>
<dbReference type="GO" id="GO:0005930">
    <property type="term" value="C:axoneme"/>
    <property type="evidence" value="ECO:0007669"/>
    <property type="project" value="TreeGrafter"/>
</dbReference>
<feature type="compositionally biased region" description="Basic and acidic residues" evidence="7">
    <location>
        <begin position="51"/>
        <end position="61"/>
    </location>
</feature>
<dbReference type="PANTHER" id="PTHR12086:SF9">
    <property type="entry name" value="EF-HAND DOMAIN-CONTAINING PROTEIN 1"/>
    <property type="match status" value="1"/>
</dbReference>
<dbReference type="Gene3D" id="2.30.29.170">
    <property type="match status" value="3"/>
</dbReference>
<dbReference type="PROSITE" id="PS00018">
    <property type="entry name" value="EF_HAND_1"/>
    <property type="match status" value="1"/>
</dbReference>
<gene>
    <name evidence="9" type="ORF">CTAYLR_000343</name>
</gene>
<dbReference type="AlphaFoldDB" id="A0AAD7XJV0"/>
<comment type="subcellular location">
    <subcellularLocation>
        <location evidence="1">Cell projection</location>
        <location evidence="1">Cilium</location>
    </subcellularLocation>
    <subcellularLocation>
        <location evidence="2">Cytoplasm</location>
        <location evidence="2">Cytoskeleton</location>
    </subcellularLocation>
</comment>
<evidence type="ECO:0000256" key="7">
    <source>
        <dbReference type="SAM" id="MobiDB-lite"/>
    </source>
</evidence>
<name>A0AAD7XJV0_9STRA</name>
<evidence type="ECO:0000256" key="3">
    <source>
        <dbReference type="ARBA" id="ARBA00022490"/>
    </source>
</evidence>
<evidence type="ECO:0000313" key="10">
    <source>
        <dbReference type="Proteomes" id="UP001230188"/>
    </source>
</evidence>
<keyword evidence="10" id="KW-1185">Reference proteome</keyword>
<keyword evidence="4" id="KW-0677">Repeat</keyword>
<protein>
    <recommendedName>
        <fullName evidence="8">DM10 domain-containing protein</fullName>
    </recommendedName>
</protein>
<dbReference type="InterPro" id="IPR018247">
    <property type="entry name" value="EF_Hand_1_Ca_BS"/>
</dbReference>
<dbReference type="InterPro" id="IPR040193">
    <property type="entry name" value="EFHC1/EFHC2/EFHB"/>
</dbReference>
<dbReference type="GO" id="GO:0007052">
    <property type="term" value="P:mitotic spindle organization"/>
    <property type="evidence" value="ECO:0007669"/>
    <property type="project" value="TreeGrafter"/>
</dbReference>
<dbReference type="Proteomes" id="UP001230188">
    <property type="component" value="Unassembled WGS sequence"/>
</dbReference>
<evidence type="ECO:0000256" key="2">
    <source>
        <dbReference type="ARBA" id="ARBA00004245"/>
    </source>
</evidence>
<reference evidence="9" key="1">
    <citation type="submission" date="2023-01" db="EMBL/GenBank/DDBJ databases">
        <title>Metagenome sequencing of chrysophaentin producing Chrysophaeum taylorii.</title>
        <authorList>
            <person name="Davison J."/>
            <person name="Bewley C."/>
        </authorList>
    </citation>
    <scope>NUCLEOTIDE SEQUENCE</scope>
    <source>
        <strain evidence="9">NIES-1699</strain>
    </source>
</reference>
<evidence type="ECO:0000256" key="1">
    <source>
        <dbReference type="ARBA" id="ARBA00004138"/>
    </source>
</evidence>
<keyword evidence="5" id="KW-0206">Cytoskeleton</keyword>
<organism evidence="9 10">
    <name type="scientific">Chrysophaeum taylorii</name>
    <dbReference type="NCBI Taxonomy" id="2483200"/>
    <lineage>
        <taxon>Eukaryota</taxon>
        <taxon>Sar</taxon>
        <taxon>Stramenopiles</taxon>
        <taxon>Ochrophyta</taxon>
        <taxon>Pelagophyceae</taxon>
        <taxon>Pelagomonadales</taxon>
        <taxon>Pelagomonadaceae</taxon>
        <taxon>Chrysophaeum</taxon>
    </lineage>
</organism>
<evidence type="ECO:0000259" key="8">
    <source>
        <dbReference type="PROSITE" id="PS51336"/>
    </source>
</evidence>
<dbReference type="PROSITE" id="PS51336">
    <property type="entry name" value="DM10"/>
    <property type="match status" value="3"/>
</dbReference>
<evidence type="ECO:0000256" key="6">
    <source>
        <dbReference type="ARBA" id="ARBA00023273"/>
    </source>
</evidence>
<keyword evidence="3" id="KW-0963">Cytoplasm</keyword>
<accession>A0AAD7XJV0</accession>
<feature type="domain" description="DM10" evidence="8">
    <location>
        <begin position="245"/>
        <end position="356"/>
    </location>
</feature>
<dbReference type="GO" id="GO:0000281">
    <property type="term" value="P:mitotic cytokinesis"/>
    <property type="evidence" value="ECO:0007669"/>
    <property type="project" value="TreeGrafter"/>
</dbReference>
<dbReference type="InterPro" id="IPR006602">
    <property type="entry name" value="DM10_dom"/>
</dbReference>
<dbReference type="GO" id="GO:0072686">
    <property type="term" value="C:mitotic spindle"/>
    <property type="evidence" value="ECO:0007669"/>
    <property type="project" value="TreeGrafter"/>
</dbReference>
<feature type="domain" description="DM10" evidence="8">
    <location>
        <begin position="79"/>
        <end position="188"/>
    </location>
</feature>
<dbReference type="Pfam" id="PF06565">
    <property type="entry name" value="DM10_dom"/>
    <property type="match status" value="3"/>
</dbReference>
<dbReference type="PANTHER" id="PTHR12086">
    <property type="entry name" value="EF-HAND DOMAIN C-TERMINAL CONTAINING PROTEIN"/>
    <property type="match status" value="1"/>
</dbReference>
<evidence type="ECO:0000313" key="9">
    <source>
        <dbReference type="EMBL" id="KAJ8605157.1"/>
    </source>
</evidence>
<feature type="region of interest" description="Disordered" evidence="7">
    <location>
        <begin position="35"/>
        <end position="74"/>
    </location>
</feature>
<feature type="region of interest" description="Disordered" evidence="7">
    <location>
        <begin position="214"/>
        <end position="239"/>
    </location>
</feature>
<dbReference type="EMBL" id="JAQMWT010000317">
    <property type="protein sequence ID" value="KAJ8605157.1"/>
    <property type="molecule type" value="Genomic_DNA"/>
</dbReference>
<feature type="domain" description="DM10" evidence="8">
    <location>
        <begin position="414"/>
        <end position="536"/>
    </location>
</feature>
<feature type="compositionally biased region" description="Low complexity" evidence="7">
    <location>
        <begin position="215"/>
        <end position="232"/>
    </location>
</feature>
<dbReference type="SMART" id="SM00676">
    <property type="entry name" value="DM10"/>
    <property type="match status" value="3"/>
</dbReference>
<dbReference type="GO" id="GO:0043014">
    <property type="term" value="F:alpha-tubulin binding"/>
    <property type="evidence" value="ECO:0007669"/>
    <property type="project" value="TreeGrafter"/>
</dbReference>
<comment type="caution">
    <text evidence="9">The sequence shown here is derived from an EMBL/GenBank/DDBJ whole genome shotgun (WGS) entry which is preliminary data.</text>
</comment>
<proteinExistence type="predicted"/>
<evidence type="ECO:0000256" key="4">
    <source>
        <dbReference type="ARBA" id="ARBA00022737"/>
    </source>
</evidence>